<proteinExistence type="predicted"/>
<reference evidence="2 5" key="2">
    <citation type="submission" date="2019-12" db="EMBL/GenBank/DDBJ databases">
        <authorList>
            <consortium name="NARMS: The National Antimicrobial Resistance Monitoring System"/>
        </authorList>
    </citation>
    <scope>NUCLEOTIDE SEQUENCE [LARGE SCALE GENOMIC DNA]</scope>
    <source>
        <strain evidence="2 5">CVM N19EC0189</strain>
    </source>
</reference>
<dbReference type="Gene3D" id="3.40.470.10">
    <property type="entry name" value="Uracil-DNA glycosylase-like domain"/>
    <property type="match status" value="1"/>
</dbReference>
<dbReference type="AlphaFoldDB" id="A0A1U9TH81"/>
<dbReference type="Proteomes" id="UP000534496">
    <property type="component" value="Unassembled WGS sequence"/>
</dbReference>
<evidence type="ECO:0000313" key="5">
    <source>
        <dbReference type="Proteomes" id="UP000534496"/>
    </source>
</evidence>
<accession>A0A1U9TH81</accession>
<dbReference type="Proteomes" id="UP000254043">
    <property type="component" value="Unassembled WGS sequence"/>
</dbReference>
<name>A0A1U9TH81_ECOLX</name>
<dbReference type="Proteomes" id="UP001190091">
    <property type="component" value="Unassembled WGS sequence"/>
</dbReference>
<evidence type="ECO:0000313" key="1">
    <source>
        <dbReference type="EMBL" id="CAK1216818.1"/>
    </source>
</evidence>
<dbReference type="EMBL" id="UGAK01000003">
    <property type="protein sequence ID" value="STF95852.1"/>
    <property type="molecule type" value="Genomic_DNA"/>
</dbReference>
<reference evidence="3 4" key="1">
    <citation type="submission" date="2018-06" db="EMBL/GenBank/DDBJ databases">
        <authorList>
            <consortium name="Pathogen Informatics"/>
            <person name="Doyle S."/>
        </authorList>
    </citation>
    <scope>NUCLEOTIDE SEQUENCE [LARGE SCALE GENOMIC DNA]</scope>
    <source>
        <strain evidence="3 4">NCTC7927</strain>
    </source>
</reference>
<sequence>MNIRQSLHDRIYAEYPQQAKEILLYFPTYEIMPSTIKMVMINEVVAITPQEDFYTPESGYFTTVARQLALAGLSASSGEVLLNHGIYLTSALKLPKTQITATPAEIILWSPIVEWELELFANIKVIFVGGDIARKCLNIIAKKQTRKHAIPSTPTYKLMNSELVWKGISILPGYILTGKNLLIEKSKIEMNVEQLRKGIAIYRNSNSNHTNNSVHE</sequence>
<evidence type="ECO:0000313" key="4">
    <source>
        <dbReference type="Proteomes" id="UP000254043"/>
    </source>
</evidence>
<reference evidence="1" key="3">
    <citation type="submission" date="2023-10" db="EMBL/GenBank/DDBJ databases">
        <authorList>
            <person name="Leclercq S."/>
        </authorList>
    </citation>
    <scope>NUCLEOTIDE SEQUENCE</scope>
    <source>
        <strain evidence="1">F848</strain>
    </source>
</reference>
<dbReference type="EMBL" id="AASVQO010000003">
    <property type="protein sequence ID" value="EFH3672798.1"/>
    <property type="molecule type" value="Genomic_DNA"/>
</dbReference>
<dbReference type="EMBL" id="CAUZHL010000008">
    <property type="protein sequence ID" value="CAK1216818.1"/>
    <property type="molecule type" value="Genomic_DNA"/>
</dbReference>
<protein>
    <submittedName>
        <fullName evidence="1">Uracil-DNA glycosylase family protein</fullName>
    </submittedName>
</protein>
<organism evidence="2 5">
    <name type="scientific">Escherichia coli</name>
    <dbReference type="NCBI Taxonomy" id="562"/>
    <lineage>
        <taxon>Bacteria</taxon>
        <taxon>Pseudomonadati</taxon>
        <taxon>Pseudomonadota</taxon>
        <taxon>Gammaproteobacteria</taxon>
        <taxon>Enterobacterales</taxon>
        <taxon>Enterobacteriaceae</taxon>
        <taxon>Escherichia</taxon>
    </lineage>
</organism>
<dbReference type="InterPro" id="IPR036895">
    <property type="entry name" value="Uracil-DNA_glycosylase-like_sf"/>
</dbReference>
<evidence type="ECO:0000313" key="3">
    <source>
        <dbReference type="EMBL" id="STF95852.1"/>
    </source>
</evidence>
<gene>
    <name evidence="2" type="ORF">F9461_06115</name>
    <name evidence="1" type="ORF">FGAF848_48480</name>
    <name evidence="3" type="ORF">NCTC7927_04799</name>
</gene>
<evidence type="ECO:0000313" key="2">
    <source>
        <dbReference type="EMBL" id="EFH3672798.1"/>
    </source>
</evidence>
<dbReference type="RefSeq" id="WP_001586621.1">
    <property type="nucleotide sequence ID" value="NZ_AP019538.1"/>
</dbReference>